<feature type="transmembrane region" description="Helical" evidence="2">
    <location>
        <begin position="554"/>
        <end position="576"/>
    </location>
</feature>
<keyword evidence="2" id="KW-0812">Transmembrane</keyword>
<evidence type="ECO:0000256" key="2">
    <source>
        <dbReference type="SAM" id="Phobius"/>
    </source>
</evidence>
<evidence type="ECO:0000256" key="1">
    <source>
        <dbReference type="SAM" id="MobiDB-lite"/>
    </source>
</evidence>
<evidence type="ECO:0000313" key="4">
    <source>
        <dbReference type="Proteomes" id="UP001501074"/>
    </source>
</evidence>
<name>A0ABP6ZJ88_9ACTN</name>
<feature type="transmembrane region" description="Helical" evidence="2">
    <location>
        <begin position="341"/>
        <end position="360"/>
    </location>
</feature>
<accession>A0ABP6ZJ88</accession>
<feature type="transmembrane region" description="Helical" evidence="2">
    <location>
        <begin position="426"/>
        <end position="446"/>
    </location>
</feature>
<dbReference type="Proteomes" id="UP001501074">
    <property type="component" value="Unassembled WGS sequence"/>
</dbReference>
<feature type="transmembrane region" description="Helical" evidence="2">
    <location>
        <begin position="467"/>
        <end position="483"/>
    </location>
</feature>
<dbReference type="EMBL" id="BAAAZO010000004">
    <property type="protein sequence ID" value="GAA3610700.1"/>
    <property type="molecule type" value="Genomic_DNA"/>
</dbReference>
<feature type="transmembrane region" description="Helical" evidence="2">
    <location>
        <begin position="822"/>
        <end position="844"/>
    </location>
</feature>
<sequence>MGGGGWPLLRRAPGRMLRSGSLAVMITVSVALLAGLVAAGPLFGRSTAAGSLERKLATVPSNTQLTRQAALGVTVLGPLAPAAEPRITKKVDEVPWLGEPVTSTRASAWQLDDAQPTPFLAVGQRRREAVLWYRTGAVEALDVVQGRRGTKGIWLPDNVARSLGLEPGDTFRAGKTIQGGDIVGCAGNGTVAQVPGMAANTSARVKLAGTYRTGADGALPSGTYFSSIAALLPGDPLGCPTPATLMIGDRESVETALAGAQETPTWTYSASLVPAGRTPQHLEQAASAAQLLKVAGADPGSELTGLLTGEGAIGRVETALPELQTQAEADARTAADQGRGIAYAGGTLGLAAVVVALQALAQRRRRETELLLGLGTPVPVVIGAGALELLLPAVLGAAVGGAGAWLAFEQFGPQSELGPGAVRATVLAAGFVAVLTLVANALVTLLQTRTIARNLAGLKVSRGGGPWLPLLTGATVLAVGATLSRDGNSSYTDPLAAVLPILVLACGCALVVRFAGMVAGAFGRWRAGSPAQASRGRALTSPDRLVVRGLRNTGVAVADLVVILAIGIGVLAYGLVSANTVHASALDKASVLAGANSAARIPHSYDLGGGEGPTPDLPAGRSVVWRATGQLRPDYVTVDVLVVDPATLRRAASWGEGPDLAQARTALGLLGSGSTGSSDGGASESGSAGADPRNATVPAVLVGVDANSAGTAGSGGTVLMGADEIRIGVRGSVKTFPGTGRPTILFDATSLFASFDARNPNLDPARKGISERQGTFATWVWSKESPASLDRDLADRNITVTSSRSLEESLATPVLTSSGWAAGYQVVLGVAAAALAGLSVVVAVDRRVARAAPVDLVLRRFGLRRSRLIRLRATELALTCLGALAALVPPFALMLVLLPRLVEPGPDLAPALGIQVPLGPLALSALAAAVVTLVAVVVAARRSATLKPAEVLRDDQ</sequence>
<keyword evidence="2" id="KW-0472">Membrane</keyword>
<dbReference type="RefSeq" id="WP_231482282.1">
    <property type="nucleotide sequence ID" value="NZ_BAAAZO010000004.1"/>
</dbReference>
<feature type="compositionally biased region" description="Low complexity" evidence="1">
    <location>
        <begin position="675"/>
        <end position="690"/>
    </location>
</feature>
<protein>
    <recommendedName>
        <fullName evidence="5">FtsX-like permease family protein</fullName>
    </recommendedName>
</protein>
<feature type="transmembrane region" description="Helical" evidence="2">
    <location>
        <begin position="380"/>
        <end position="406"/>
    </location>
</feature>
<feature type="transmembrane region" description="Helical" evidence="2">
    <location>
        <begin position="918"/>
        <end position="940"/>
    </location>
</feature>
<organism evidence="3 4">
    <name type="scientific">Kineosporia mesophila</name>
    <dbReference type="NCBI Taxonomy" id="566012"/>
    <lineage>
        <taxon>Bacteria</taxon>
        <taxon>Bacillati</taxon>
        <taxon>Actinomycetota</taxon>
        <taxon>Actinomycetes</taxon>
        <taxon>Kineosporiales</taxon>
        <taxon>Kineosporiaceae</taxon>
        <taxon>Kineosporia</taxon>
    </lineage>
</organism>
<comment type="caution">
    <text evidence="3">The sequence shown here is derived from an EMBL/GenBank/DDBJ whole genome shotgun (WGS) entry which is preliminary data.</text>
</comment>
<gene>
    <name evidence="3" type="ORF">GCM10022223_28500</name>
</gene>
<feature type="transmembrane region" description="Helical" evidence="2">
    <location>
        <begin position="21"/>
        <end position="43"/>
    </location>
</feature>
<feature type="region of interest" description="Disordered" evidence="1">
    <location>
        <begin position="671"/>
        <end position="694"/>
    </location>
</feature>
<keyword evidence="2" id="KW-1133">Transmembrane helix</keyword>
<proteinExistence type="predicted"/>
<feature type="transmembrane region" description="Helical" evidence="2">
    <location>
        <begin position="876"/>
        <end position="898"/>
    </location>
</feature>
<evidence type="ECO:0000313" key="3">
    <source>
        <dbReference type="EMBL" id="GAA3610700.1"/>
    </source>
</evidence>
<keyword evidence="4" id="KW-1185">Reference proteome</keyword>
<feature type="transmembrane region" description="Helical" evidence="2">
    <location>
        <begin position="495"/>
        <end position="516"/>
    </location>
</feature>
<reference evidence="4" key="1">
    <citation type="journal article" date="2019" name="Int. J. Syst. Evol. Microbiol.">
        <title>The Global Catalogue of Microorganisms (GCM) 10K type strain sequencing project: providing services to taxonomists for standard genome sequencing and annotation.</title>
        <authorList>
            <consortium name="The Broad Institute Genomics Platform"/>
            <consortium name="The Broad Institute Genome Sequencing Center for Infectious Disease"/>
            <person name="Wu L."/>
            <person name="Ma J."/>
        </authorList>
    </citation>
    <scope>NUCLEOTIDE SEQUENCE [LARGE SCALE GENOMIC DNA]</scope>
    <source>
        <strain evidence="4">JCM 16902</strain>
    </source>
</reference>
<evidence type="ECO:0008006" key="5">
    <source>
        <dbReference type="Google" id="ProtNLM"/>
    </source>
</evidence>